<dbReference type="GO" id="GO:0016020">
    <property type="term" value="C:membrane"/>
    <property type="evidence" value="ECO:0007669"/>
    <property type="project" value="UniProtKB-SubCell"/>
</dbReference>
<keyword evidence="3" id="KW-0812">Transmembrane</keyword>
<accession>U4L389</accession>
<proteinExistence type="inferred from homology"/>
<dbReference type="GO" id="GO:0005739">
    <property type="term" value="C:mitochondrion"/>
    <property type="evidence" value="ECO:0007669"/>
    <property type="project" value="TreeGrafter"/>
</dbReference>
<keyword evidence="5" id="KW-0472">Membrane</keyword>
<dbReference type="PANTHER" id="PTHR11266:SF113">
    <property type="entry name" value="MEMBRANE PROTEIN, MPV17_PMP22 FAMILY, PUTATIVE (AFU_ORTHOLOGUE AFUA_1G13840)-RELATED"/>
    <property type="match status" value="1"/>
</dbReference>
<evidence type="ECO:0000256" key="1">
    <source>
        <dbReference type="ARBA" id="ARBA00004141"/>
    </source>
</evidence>
<dbReference type="AlphaFoldDB" id="U4L389"/>
<dbReference type="Pfam" id="PF04117">
    <property type="entry name" value="Mpv17_PMP22"/>
    <property type="match status" value="1"/>
</dbReference>
<dbReference type="eggNOG" id="KOG1944">
    <property type="taxonomic scope" value="Eukaryota"/>
</dbReference>
<organism evidence="7 8">
    <name type="scientific">Pyronema omphalodes (strain CBS 100304)</name>
    <name type="common">Pyronema confluens</name>
    <dbReference type="NCBI Taxonomy" id="1076935"/>
    <lineage>
        <taxon>Eukaryota</taxon>
        <taxon>Fungi</taxon>
        <taxon>Dikarya</taxon>
        <taxon>Ascomycota</taxon>
        <taxon>Pezizomycotina</taxon>
        <taxon>Pezizomycetes</taxon>
        <taxon>Pezizales</taxon>
        <taxon>Pyronemataceae</taxon>
        <taxon>Pyronema</taxon>
    </lineage>
</organism>
<keyword evidence="4" id="KW-1133">Transmembrane helix</keyword>
<dbReference type="OMA" id="FFSMQAL"/>
<gene>
    <name evidence="7" type="ORF">PCON_02586</name>
</gene>
<evidence type="ECO:0000256" key="5">
    <source>
        <dbReference type="ARBA" id="ARBA00023136"/>
    </source>
</evidence>
<dbReference type="OrthoDB" id="430207at2759"/>
<evidence type="ECO:0000313" key="7">
    <source>
        <dbReference type="EMBL" id="CCX04510.1"/>
    </source>
</evidence>
<sequence length="264" mass="28837">MRPLTTLPTFRLTLRPYLRRSPYRRTTTIATPPPPPPAPSLLRRLAAPITGFIAFYGASQRAHPWITQIATSTSINALGDANAQLLFSSAETPYDYFRTFRMVATGALLAIPVNSWYTRISYCFTTLPHMAAVLLRVGLSQAIFTPFFLVGFFGLQGIMEGKSSQGIREKIETTGPRAWRDGLVVWPFVSTLNFAVVPLEYRALVGGVASLGWNTWLSFLNAKKKGVEDSVIGGAPVVEVKEPVTAPATTPLTVPVVRNIKAAA</sequence>
<evidence type="ECO:0000256" key="2">
    <source>
        <dbReference type="ARBA" id="ARBA00006824"/>
    </source>
</evidence>
<dbReference type="PANTHER" id="PTHR11266">
    <property type="entry name" value="PEROXISOMAL MEMBRANE PROTEIN 2, PXMP2 MPV17"/>
    <property type="match status" value="1"/>
</dbReference>
<comment type="subcellular location">
    <subcellularLocation>
        <location evidence="1">Membrane</location>
        <topology evidence="1">Multi-pass membrane protein</topology>
    </subcellularLocation>
</comment>
<evidence type="ECO:0000256" key="4">
    <source>
        <dbReference type="ARBA" id="ARBA00022989"/>
    </source>
</evidence>
<evidence type="ECO:0000313" key="8">
    <source>
        <dbReference type="Proteomes" id="UP000018144"/>
    </source>
</evidence>
<evidence type="ECO:0000256" key="6">
    <source>
        <dbReference type="RuleBase" id="RU363053"/>
    </source>
</evidence>
<evidence type="ECO:0000256" key="3">
    <source>
        <dbReference type="ARBA" id="ARBA00022692"/>
    </source>
</evidence>
<reference evidence="7 8" key="1">
    <citation type="journal article" date="2013" name="PLoS Genet.">
        <title>The genome and development-dependent transcriptomes of Pyronema confluens: a window into fungal evolution.</title>
        <authorList>
            <person name="Traeger S."/>
            <person name="Altegoer F."/>
            <person name="Freitag M."/>
            <person name="Gabaldon T."/>
            <person name="Kempken F."/>
            <person name="Kumar A."/>
            <person name="Marcet-Houben M."/>
            <person name="Poggeler S."/>
            <person name="Stajich J.E."/>
            <person name="Nowrousian M."/>
        </authorList>
    </citation>
    <scope>NUCLEOTIDE SEQUENCE [LARGE SCALE GENOMIC DNA]</scope>
    <source>
        <strain evidence="8">CBS 100304</strain>
        <tissue evidence="7">Vegetative mycelium</tissue>
    </source>
</reference>
<dbReference type="InterPro" id="IPR007248">
    <property type="entry name" value="Mpv17_PMP22"/>
</dbReference>
<dbReference type="EMBL" id="HF935207">
    <property type="protein sequence ID" value="CCX04510.1"/>
    <property type="molecule type" value="Genomic_DNA"/>
</dbReference>
<keyword evidence="8" id="KW-1185">Reference proteome</keyword>
<dbReference type="STRING" id="1076935.U4L389"/>
<name>U4L389_PYROM</name>
<dbReference type="Proteomes" id="UP000018144">
    <property type="component" value="Unassembled WGS sequence"/>
</dbReference>
<comment type="similarity">
    <text evidence="2 6">Belongs to the peroxisomal membrane protein PXMP2/4 family.</text>
</comment>
<protein>
    <submittedName>
        <fullName evidence="7">Similar to Protein SYM1 acc. no. Q06563</fullName>
    </submittedName>
</protein>